<organism evidence="1 2">
    <name type="scientific">Thalassospira marina</name>
    <dbReference type="NCBI Taxonomy" id="2048283"/>
    <lineage>
        <taxon>Bacteria</taxon>
        <taxon>Pseudomonadati</taxon>
        <taxon>Pseudomonadota</taxon>
        <taxon>Alphaproteobacteria</taxon>
        <taxon>Rhodospirillales</taxon>
        <taxon>Thalassospiraceae</taxon>
        <taxon>Thalassospira</taxon>
    </lineage>
</organism>
<proteinExistence type="predicted"/>
<evidence type="ECO:0000313" key="1">
    <source>
        <dbReference type="EMBL" id="PKR50493.1"/>
    </source>
</evidence>
<sequence length="108" mass="12379">MFNGLIAEMRELSKKKADATLSKGKVRILNRCLDDIRQILLDEPEAKFLDELDDDQLPQNSDAVLVMVQYETALSSYSKRYHSQAPGYYGHVWITEEIDAQVSEDERA</sequence>
<reference evidence="1 2" key="1">
    <citation type="submission" date="2017-09" db="EMBL/GenBank/DDBJ databases">
        <title>Biodiversity and function of Thalassospira species in the particle-attached aromatic-hydrocarbon-degrading consortia from the surface seawater of the South China Sea.</title>
        <authorList>
            <person name="Dong C."/>
            <person name="Liu R."/>
            <person name="Shao Z."/>
        </authorList>
    </citation>
    <scope>NUCLEOTIDE SEQUENCE [LARGE SCALE GENOMIC DNA]</scope>
    <source>
        <strain evidence="1 2">CSC1P2</strain>
    </source>
</reference>
<dbReference type="EMBL" id="NWTK01000017">
    <property type="protein sequence ID" value="PKR50493.1"/>
    <property type="molecule type" value="Genomic_DNA"/>
</dbReference>
<name>A0A2N3KJ45_9PROT</name>
<dbReference type="Proteomes" id="UP000233597">
    <property type="component" value="Unassembled WGS sequence"/>
</dbReference>
<protein>
    <submittedName>
        <fullName evidence="1">Uncharacterized protein</fullName>
    </submittedName>
</protein>
<dbReference type="AlphaFoldDB" id="A0A2N3KJ45"/>
<comment type="caution">
    <text evidence="1">The sequence shown here is derived from an EMBL/GenBank/DDBJ whole genome shotgun (WGS) entry which is preliminary data.</text>
</comment>
<evidence type="ECO:0000313" key="2">
    <source>
        <dbReference type="Proteomes" id="UP000233597"/>
    </source>
</evidence>
<gene>
    <name evidence="1" type="ORF">COO20_21365</name>
</gene>
<dbReference type="OrthoDB" id="7605443at2"/>
<accession>A0A2N3KJ45</accession>